<evidence type="ECO:0000256" key="6">
    <source>
        <dbReference type="SAM" id="MobiDB-lite"/>
    </source>
</evidence>
<dbReference type="OrthoDB" id="4748970at2759"/>
<feature type="compositionally biased region" description="Low complexity" evidence="6">
    <location>
        <begin position="49"/>
        <end position="67"/>
    </location>
</feature>
<dbReference type="Pfam" id="PF00096">
    <property type="entry name" value="zf-C2H2"/>
    <property type="match status" value="2"/>
</dbReference>
<dbReference type="RefSeq" id="XP_021883025.1">
    <property type="nucleotide sequence ID" value="XM_022020694.1"/>
</dbReference>
<evidence type="ECO:0000256" key="1">
    <source>
        <dbReference type="ARBA" id="ARBA00022723"/>
    </source>
</evidence>
<gene>
    <name evidence="8" type="ORF">BCR41DRAFT_302960</name>
</gene>
<feature type="compositionally biased region" description="Polar residues" evidence="6">
    <location>
        <begin position="26"/>
        <end position="35"/>
    </location>
</feature>
<dbReference type="GO" id="GO:0000981">
    <property type="term" value="F:DNA-binding transcription factor activity, RNA polymerase II-specific"/>
    <property type="evidence" value="ECO:0007669"/>
    <property type="project" value="TreeGrafter"/>
</dbReference>
<feature type="compositionally biased region" description="Basic residues" evidence="6">
    <location>
        <begin position="81"/>
        <end position="91"/>
    </location>
</feature>
<dbReference type="AlphaFoldDB" id="A0A1Y2GSL1"/>
<dbReference type="SUPFAM" id="SSF57667">
    <property type="entry name" value="beta-beta-alpha zinc fingers"/>
    <property type="match status" value="2"/>
</dbReference>
<evidence type="ECO:0000256" key="5">
    <source>
        <dbReference type="PROSITE-ProRule" id="PRU00042"/>
    </source>
</evidence>
<dbReference type="GO" id="GO:0008270">
    <property type="term" value="F:zinc ion binding"/>
    <property type="evidence" value="ECO:0007669"/>
    <property type="project" value="UniProtKB-KW"/>
</dbReference>
<dbReference type="Proteomes" id="UP000193648">
    <property type="component" value="Unassembled WGS sequence"/>
</dbReference>
<dbReference type="Gene3D" id="3.30.160.60">
    <property type="entry name" value="Classic Zinc Finger"/>
    <property type="match status" value="3"/>
</dbReference>
<dbReference type="InterPro" id="IPR036236">
    <property type="entry name" value="Znf_C2H2_sf"/>
</dbReference>
<feature type="compositionally biased region" description="Polar residues" evidence="6">
    <location>
        <begin position="1"/>
        <end position="11"/>
    </location>
</feature>
<keyword evidence="3 5" id="KW-0863">Zinc-finger</keyword>
<dbReference type="STRING" id="64571.A0A1Y2GSL1"/>
<dbReference type="GO" id="GO:0000978">
    <property type="term" value="F:RNA polymerase II cis-regulatory region sequence-specific DNA binding"/>
    <property type="evidence" value="ECO:0007669"/>
    <property type="project" value="TreeGrafter"/>
</dbReference>
<dbReference type="PROSITE" id="PS50157">
    <property type="entry name" value="ZINC_FINGER_C2H2_2"/>
    <property type="match status" value="3"/>
</dbReference>
<keyword evidence="1" id="KW-0479">Metal-binding</keyword>
<dbReference type="PANTHER" id="PTHR23235:SF120">
    <property type="entry name" value="KRUPPEL-LIKE FACTOR 15"/>
    <property type="match status" value="1"/>
</dbReference>
<evidence type="ECO:0000313" key="9">
    <source>
        <dbReference type="Proteomes" id="UP000193648"/>
    </source>
</evidence>
<organism evidence="8 9">
    <name type="scientific">Lobosporangium transversale</name>
    <dbReference type="NCBI Taxonomy" id="64571"/>
    <lineage>
        <taxon>Eukaryota</taxon>
        <taxon>Fungi</taxon>
        <taxon>Fungi incertae sedis</taxon>
        <taxon>Mucoromycota</taxon>
        <taxon>Mortierellomycotina</taxon>
        <taxon>Mortierellomycetes</taxon>
        <taxon>Mortierellales</taxon>
        <taxon>Mortierellaceae</taxon>
        <taxon>Lobosporangium</taxon>
    </lineage>
</organism>
<feature type="domain" description="C2H2-type" evidence="7">
    <location>
        <begin position="90"/>
        <end position="117"/>
    </location>
</feature>
<dbReference type="PROSITE" id="PS00028">
    <property type="entry name" value="ZINC_FINGER_C2H2_1"/>
    <property type="match status" value="2"/>
</dbReference>
<name>A0A1Y2GSL1_9FUNG</name>
<evidence type="ECO:0000259" key="7">
    <source>
        <dbReference type="PROSITE" id="PS50157"/>
    </source>
</evidence>
<dbReference type="PANTHER" id="PTHR23235">
    <property type="entry name" value="KRUEPPEL-LIKE TRANSCRIPTION FACTOR"/>
    <property type="match status" value="1"/>
</dbReference>
<dbReference type="FunFam" id="3.30.160.60:FF:000100">
    <property type="entry name" value="Zinc finger 45-like"/>
    <property type="match status" value="1"/>
</dbReference>
<feature type="compositionally biased region" description="Polar residues" evidence="6">
    <location>
        <begin position="71"/>
        <end position="80"/>
    </location>
</feature>
<dbReference type="InterPro" id="IPR013087">
    <property type="entry name" value="Znf_C2H2_type"/>
</dbReference>
<dbReference type="EMBL" id="MCFF01000011">
    <property type="protein sequence ID" value="ORZ21774.1"/>
    <property type="molecule type" value="Genomic_DNA"/>
</dbReference>
<reference evidence="8 9" key="1">
    <citation type="submission" date="2016-07" db="EMBL/GenBank/DDBJ databases">
        <title>Pervasive Adenine N6-methylation of Active Genes in Fungi.</title>
        <authorList>
            <consortium name="DOE Joint Genome Institute"/>
            <person name="Mondo S.J."/>
            <person name="Dannebaum R.O."/>
            <person name="Kuo R.C."/>
            <person name="Labutti K."/>
            <person name="Haridas S."/>
            <person name="Kuo A."/>
            <person name="Salamov A."/>
            <person name="Ahrendt S.R."/>
            <person name="Lipzen A."/>
            <person name="Sullivan W."/>
            <person name="Andreopoulos W.B."/>
            <person name="Clum A."/>
            <person name="Lindquist E."/>
            <person name="Daum C."/>
            <person name="Ramamoorthy G.K."/>
            <person name="Gryganskyi A."/>
            <person name="Culley D."/>
            <person name="Magnuson J.K."/>
            <person name="James T.Y."/>
            <person name="O'Malley M.A."/>
            <person name="Stajich J.E."/>
            <person name="Spatafora J.W."/>
            <person name="Visel A."/>
            <person name="Grigoriev I.V."/>
        </authorList>
    </citation>
    <scope>NUCLEOTIDE SEQUENCE [LARGE SCALE GENOMIC DNA]</scope>
    <source>
        <strain evidence="8 9">NRRL 3116</strain>
    </source>
</reference>
<evidence type="ECO:0000256" key="3">
    <source>
        <dbReference type="ARBA" id="ARBA00022771"/>
    </source>
</evidence>
<keyword evidence="9" id="KW-1185">Reference proteome</keyword>
<accession>A0A1Y2GSL1</accession>
<protein>
    <recommendedName>
        <fullName evidence="7">C2H2-type domain-containing protein</fullName>
    </recommendedName>
</protein>
<feature type="non-terminal residue" evidence="8">
    <location>
        <position position="166"/>
    </location>
</feature>
<proteinExistence type="predicted"/>
<evidence type="ECO:0000256" key="4">
    <source>
        <dbReference type="ARBA" id="ARBA00022833"/>
    </source>
</evidence>
<comment type="caution">
    <text evidence="8">The sequence shown here is derived from an EMBL/GenBank/DDBJ whole genome shotgun (WGS) entry which is preliminary data.</text>
</comment>
<feature type="region of interest" description="Disordered" evidence="6">
    <location>
        <begin position="1"/>
        <end position="91"/>
    </location>
</feature>
<evidence type="ECO:0000313" key="8">
    <source>
        <dbReference type="EMBL" id="ORZ21774.1"/>
    </source>
</evidence>
<evidence type="ECO:0000256" key="2">
    <source>
        <dbReference type="ARBA" id="ARBA00022737"/>
    </source>
</evidence>
<dbReference type="SMART" id="SM00355">
    <property type="entry name" value="ZnF_C2H2"/>
    <property type="match status" value="3"/>
</dbReference>
<feature type="domain" description="C2H2-type" evidence="7">
    <location>
        <begin position="118"/>
        <end position="147"/>
    </location>
</feature>
<feature type="domain" description="C2H2-type" evidence="7">
    <location>
        <begin position="148"/>
        <end position="166"/>
    </location>
</feature>
<dbReference type="GeneID" id="33562538"/>
<dbReference type="InParanoid" id="A0A1Y2GSL1"/>
<keyword evidence="4" id="KW-0862">Zinc</keyword>
<sequence>MSTWNATTESPRQGGPRNNRPLQARPPNSEQSLTQGGEHHSQPNNHSVNSTNGAEASNGAAANRENGGSFGNTASVNNGSSKKRTTPAKHKCPQCDKYFTRPFNLKSHQRTHTQERPFVCSFAHCARAFSRLHDCNRHMRTHWRIKPYSCPECHRNFVRQDALTRH</sequence>
<keyword evidence="2" id="KW-0677">Repeat</keyword>